<dbReference type="Gene3D" id="3.90.78.10">
    <property type="entry name" value="UDP-N-acetylenolpyruvoylglucosamine reductase, C-terminal domain"/>
    <property type="match status" value="1"/>
</dbReference>
<dbReference type="InterPro" id="IPR006094">
    <property type="entry name" value="Oxid_FAD_bind_N"/>
</dbReference>
<dbReference type="NCBIfam" id="NF010478">
    <property type="entry name" value="PRK13903.1"/>
    <property type="match status" value="1"/>
</dbReference>
<dbReference type="InterPro" id="IPR016167">
    <property type="entry name" value="FAD-bd_PCMH_sub1"/>
</dbReference>
<dbReference type="Pfam" id="PF02873">
    <property type="entry name" value="MurB_C"/>
    <property type="match status" value="1"/>
</dbReference>
<feature type="active site" description="Proton donor" evidence="20">
    <location>
        <position position="228"/>
    </location>
</feature>
<keyword evidence="16 20" id="KW-0131">Cell cycle</keyword>
<evidence type="ECO:0000256" key="6">
    <source>
        <dbReference type="ARBA" id="ARBA00012518"/>
    </source>
</evidence>
<dbReference type="InterPro" id="IPR016166">
    <property type="entry name" value="FAD-bd_PCMH"/>
</dbReference>
<evidence type="ECO:0000256" key="4">
    <source>
        <dbReference type="ARBA" id="ARBA00004752"/>
    </source>
</evidence>
<dbReference type="SUPFAM" id="SSF56176">
    <property type="entry name" value="FAD-binding/transporter-associated domain-like"/>
    <property type="match status" value="1"/>
</dbReference>
<dbReference type="GO" id="GO:0008762">
    <property type="term" value="F:UDP-N-acetylmuramate dehydrogenase activity"/>
    <property type="evidence" value="ECO:0007669"/>
    <property type="project" value="UniProtKB-UniRule"/>
</dbReference>
<dbReference type="InterPro" id="IPR016169">
    <property type="entry name" value="FAD-bd_PCMH_sub2"/>
</dbReference>
<evidence type="ECO:0000256" key="2">
    <source>
        <dbReference type="ARBA" id="ARBA00003921"/>
    </source>
</evidence>
<gene>
    <name evidence="20" type="primary">murB</name>
    <name evidence="22" type="ORF">DPV98_04960</name>
</gene>
<evidence type="ECO:0000256" key="14">
    <source>
        <dbReference type="ARBA" id="ARBA00022984"/>
    </source>
</evidence>
<feature type="active site" evidence="20">
    <location>
        <position position="158"/>
    </location>
</feature>
<comment type="similarity">
    <text evidence="5 20">Belongs to the MurB family.</text>
</comment>
<evidence type="ECO:0000256" key="3">
    <source>
        <dbReference type="ARBA" id="ARBA00004496"/>
    </source>
</evidence>
<feature type="domain" description="FAD-binding PCMH-type" evidence="21">
    <location>
        <begin position="12"/>
        <end position="182"/>
    </location>
</feature>
<dbReference type="InterPro" id="IPR011601">
    <property type="entry name" value="MurB_C"/>
</dbReference>
<keyword evidence="15 20" id="KW-0560">Oxidoreductase</keyword>
<dbReference type="RefSeq" id="WP_111312883.1">
    <property type="nucleotide sequence ID" value="NZ_JAUPSI010000061.1"/>
</dbReference>
<dbReference type="Proteomes" id="UP000253999">
    <property type="component" value="Unassembled WGS sequence"/>
</dbReference>
<evidence type="ECO:0000259" key="21">
    <source>
        <dbReference type="PROSITE" id="PS51387"/>
    </source>
</evidence>
<comment type="cofactor">
    <cofactor evidence="1 20">
        <name>FAD</name>
        <dbReference type="ChEBI" id="CHEBI:57692"/>
    </cofactor>
</comment>
<proteinExistence type="inferred from homology"/>
<reference evidence="22 23" key="1">
    <citation type="submission" date="2018-05" db="EMBL/GenBank/DDBJ databases">
        <title>Draft Genome Sequences for a Diverse set of 7 Haemophilus Species.</title>
        <authorList>
            <person name="Nichols M."/>
            <person name="Topaz N."/>
            <person name="Wang X."/>
            <person name="Wang X."/>
            <person name="Boxrud D."/>
        </authorList>
    </citation>
    <scope>NUCLEOTIDE SEQUENCE [LARGE SCALE GENOMIC DNA]</scope>
    <source>
        <strain evidence="22 23">C2010039593</strain>
    </source>
</reference>
<dbReference type="GO" id="GO:0071555">
    <property type="term" value="P:cell wall organization"/>
    <property type="evidence" value="ECO:0007669"/>
    <property type="project" value="UniProtKB-KW"/>
</dbReference>
<keyword evidence="9 20" id="KW-0132">Cell division</keyword>
<dbReference type="Gene3D" id="3.30.43.10">
    <property type="entry name" value="Uridine Diphospho-n-acetylenolpyruvylglucosamine Reductase, domain 2"/>
    <property type="match status" value="1"/>
</dbReference>
<dbReference type="GO" id="GO:0005829">
    <property type="term" value="C:cytosol"/>
    <property type="evidence" value="ECO:0007669"/>
    <property type="project" value="TreeGrafter"/>
</dbReference>
<dbReference type="GO" id="GO:0009252">
    <property type="term" value="P:peptidoglycan biosynthetic process"/>
    <property type="evidence" value="ECO:0007669"/>
    <property type="project" value="UniProtKB-UniRule"/>
</dbReference>
<keyword evidence="11 20" id="KW-0274">FAD</keyword>
<sequence length="341" mass="37826">MQNLTPFHTFHLPVKASKIIEYTNVEQLLTAWQTATHANQPILLLGRGSNVLFTDDFHGVVLVNKMQGIEQREDADFHYLHVQGGQDWHELVKTALSLGIYGLENLALIPGVAGSAPIQNIGAYGVEFANVCDFVDVVHLSTGERSRLSKEACRFGYRDSIFKHEYKDEYAIIAVGLKLPKEWKPVLNYGSLAQFDPKTVTAQQVFEEVCAVRSSKLPNPDEFGNAGSFFKNPVIDPATFQQIQTAYPNIPNYLQADGTVKLAAGWLIDQCSLKGFQVGGAAVHTQQALVLINKENATGMDVVNLAKAVRQQVREKFGVELHPEVRFMGKNSEIDSELITR</sequence>
<evidence type="ECO:0000256" key="17">
    <source>
        <dbReference type="ARBA" id="ARBA00023316"/>
    </source>
</evidence>
<accession>A0A369ZDB3</accession>
<dbReference type="SUPFAM" id="SSF56194">
    <property type="entry name" value="Uridine diphospho-N-Acetylenolpyruvylglucosamine reductase, MurB, C-terminal domain"/>
    <property type="match status" value="1"/>
</dbReference>
<comment type="function">
    <text evidence="2 20">Cell wall formation.</text>
</comment>
<evidence type="ECO:0000256" key="18">
    <source>
        <dbReference type="ARBA" id="ARBA00031026"/>
    </source>
</evidence>
<comment type="pathway">
    <text evidence="4 20">Cell wall biogenesis; peptidoglycan biosynthesis.</text>
</comment>
<dbReference type="InterPro" id="IPR036635">
    <property type="entry name" value="MurB_C_sf"/>
</dbReference>
<evidence type="ECO:0000313" key="23">
    <source>
        <dbReference type="Proteomes" id="UP000253999"/>
    </source>
</evidence>
<evidence type="ECO:0000256" key="9">
    <source>
        <dbReference type="ARBA" id="ARBA00022618"/>
    </source>
</evidence>
<evidence type="ECO:0000256" key="11">
    <source>
        <dbReference type="ARBA" id="ARBA00022827"/>
    </source>
</evidence>
<evidence type="ECO:0000256" key="19">
    <source>
        <dbReference type="ARBA" id="ARBA00048914"/>
    </source>
</evidence>
<protein>
    <recommendedName>
        <fullName evidence="7 20">UDP-N-acetylenolpyruvoylglucosamine reductase</fullName>
        <ecNumber evidence="6 20">1.3.1.98</ecNumber>
    </recommendedName>
    <alternativeName>
        <fullName evidence="18 20">UDP-N-acetylmuramate dehydrogenase</fullName>
    </alternativeName>
</protein>
<dbReference type="GO" id="GO:0051301">
    <property type="term" value="P:cell division"/>
    <property type="evidence" value="ECO:0007669"/>
    <property type="project" value="UniProtKB-KW"/>
</dbReference>
<dbReference type="InterPro" id="IPR036318">
    <property type="entry name" value="FAD-bd_PCMH-like_sf"/>
</dbReference>
<keyword evidence="13 20" id="KW-0133">Cell shape</keyword>
<dbReference type="PANTHER" id="PTHR21071:SF4">
    <property type="entry name" value="UDP-N-ACETYLENOLPYRUVOYLGLUCOSAMINE REDUCTASE"/>
    <property type="match status" value="1"/>
</dbReference>
<keyword evidence="17 20" id="KW-0961">Cell wall biogenesis/degradation</keyword>
<evidence type="ECO:0000256" key="10">
    <source>
        <dbReference type="ARBA" id="ARBA00022630"/>
    </source>
</evidence>
<dbReference type="GO" id="GO:0008360">
    <property type="term" value="P:regulation of cell shape"/>
    <property type="evidence" value="ECO:0007669"/>
    <property type="project" value="UniProtKB-KW"/>
</dbReference>
<organism evidence="22 23">
    <name type="scientific">Haemophilus parahaemolyticus</name>
    <dbReference type="NCBI Taxonomy" id="735"/>
    <lineage>
        <taxon>Bacteria</taxon>
        <taxon>Pseudomonadati</taxon>
        <taxon>Pseudomonadota</taxon>
        <taxon>Gammaproteobacteria</taxon>
        <taxon>Pasteurellales</taxon>
        <taxon>Pasteurellaceae</taxon>
        <taxon>Haemophilus</taxon>
    </lineage>
</organism>
<comment type="subcellular location">
    <subcellularLocation>
        <location evidence="3 20">Cytoplasm</location>
    </subcellularLocation>
</comment>
<evidence type="ECO:0000256" key="8">
    <source>
        <dbReference type="ARBA" id="ARBA00022490"/>
    </source>
</evidence>
<dbReference type="STRING" id="735.B0185_07135"/>
<comment type="caution">
    <text evidence="22">The sequence shown here is derived from an EMBL/GenBank/DDBJ whole genome shotgun (WGS) entry which is preliminary data.</text>
</comment>
<name>A0A369ZDB3_HAEPH</name>
<evidence type="ECO:0000256" key="5">
    <source>
        <dbReference type="ARBA" id="ARBA00010485"/>
    </source>
</evidence>
<keyword evidence="12 20" id="KW-0521">NADP</keyword>
<dbReference type="GO" id="GO:0071949">
    <property type="term" value="F:FAD binding"/>
    <property type="evidence" value="ECO:0007669"/>
    <property type="project" value="InterPro"/>
</dbReference>
<dbReference type="PROSITE" id="PS51387">
    <property type="entry name" value="FAD_PCMH"/>
    <property type="match status" value="1"/>
</dbReference>
<dbReference type="NCBIfam" id="TIGR00179">
    <property type="entry name" value="murB"/>
    <property type="match status" value="1"/>
</dbReference>
<evidence type="ECO:0000313" key="22">
    <source>
        <dbReference type="EMBL" id="RDF04726.1"/>
    </source>
</evidence>
<evidence type="ECO:0000256" key="15">
    <source>
        <dbReference type="ARBA" id="ARBA00023002"/>
    </source>
</evidence>
<keyword evidence="10 20" id="KW-0285">Flavoprotein</keyword>
<dbReference type="InterPro" id="IPR003170">
    <property type="entry name" value="MurB"/>
</dbReference>
<evidence type="ECO:0000256" key="7">
    <source>
        <dbReference type="ARBA" id="ARBA00015188"/>
    </source>
</evidence>
<evidence type="ECO:0000256" key="1">
    <source>
        <dbReference type="ARBA" id="ARBA00001974"/>
    </source>
</evidence>
<evidence type="ECO:0000256" key="16">
    <source>
        <dbReference type="ARBA" id="ARBA00023306"/>
    </source>
</evidence>
<dbReference type="NCBIfam" id="NF000755">
    <property type="entry name" value="PRK00046.1"/>
    <property type="match status" value="1"/>
</dbReference>
<dbReference type="UniPathway" id="UPA00219"/>
<feature type="active site" evidence="20">
    <location>
        <position position="324"/>
    </location>
</feature>
<dbReference type="HAMAP" id="MF_00037">
    <property type="entry name" value="MurB"/>
    <property type="match status" value="1"/>
</dbReference>
<evidence type="ECO:0000256" key="20">
    <source>
        <dbReference type="HAMAP-Rule" id="MF_00037"/>
    </source>
</evidence>
<dbReference type="Pfam" id="PF01565">
    <property type="entry name" value="FAD_binding_4"/>
    <property type="match status" value="1"/>
</dbReference>
<evidence type="ECO:0000256" key="13">
    <source>
        <dbReference type="ARBA" id="ARBA00022960"/>
    </source>
</evidence>
<keyword evidence="8 20" id="KW-0963">Cytoplasm</keyword>
<dbReference type="PANTHER" id="PTHR21071">
    <property type="entry name" value="UDP-N-ACETYLENOLPYRUVOYLGLUCOSAMINE REDUCTASE"/>
    <property type="match status" value="1"/>
</dbReference>
<dbReference type="AlphaFoldDB" id="A0A369ZDB3"/>
<comment type="catalytic activity">
    <reaction evidence="19 20">
        <text>UDP-N-acetyl-alpha-D-muramate + NADP(+) = UDP-N-acetyl-3-O-(1-carboxyvinyl)-alpha-D-glucosamine + NADPH + H(+)</text>
        <dbReference type="Rhea" id="RHEA:12248"/>
        <dbReference type="ChEBI" id="CHEBI:15378"/>
        <dbReference type="ChEBI" id="CHEBI:57783"/>
        <dbReference type="ChEBI" id="CHEBI:58349"/>
        <dbReference type="ChEBI" id="CHEBI:68483"/>
        <dbReference type="ChEBI" id="CHEBI:70757"/>
        <dbReference type="EC" id="1.3.1.98"/>
    </reaction>
</comment>
<evidence type="ECO:0000256" key="12">
    <source>
        <dbReference type="ARBA" id="ARBA00022857"/>
    </source>
</evidence>
<dbReference type="Gene3D" id="3.30.465.10">
    <property type="match status" value="1"/>
</dbReference>
<dbReference type="EMBL" id="QEQD01000004">
    <property type="protein sequence ID" value="RDF04726.1"/>
    <property type="molecule type" value="Genomic_DNA"/>
</dbReference>
<dbReference type="EC" id="1.3.1.98" evidence="6 20"/>
<keyword evidence="14 20" id="KW-0573">Peptidoglycan synthesis</keyword>